<reference evidence="2" key="1">
    <citation type="submission" date="2018-08" db="EMBL/GenBank/DDBJ databases">
        <authorList>
            <person name="Grouzdev D.S."/>
            <person name="Krutkina M.S."/>
        </authorList>
    </citation>
    <scope>NUCLEOTIDE SEQUENCE [LARGE SCALE GENOMIC DNA]</scope>
    <source>
        <strain evidence="2">4-11</strain>
    </source>
</reference>
<dbReference type="SUPFAM" id="SSF46689">
    <property type="entry name" value="Homeodomain-like"/>
    <property type="match status" value="1"/>
</dbReference>
<proteinExistence type="predicted"/>
<dbReference type="InterPro" id="IPR009057">
    <property type="entry name" value="Homeodomain-like_sf"/>
</dbReference>
<evidence type="ECO:0000313" key="1">
    <source>
        <dbReference type="EMBL" id="RFU94982.1"/>
    </source>
</evidence>
<reference evidence="1 2" key="2">
    <citation type="submission" date="2018-09" db="EMBL/GenBank/DDBJ databases">
        <title>Genome of Sphaerochaeta halotolerans strain 4-11.</title>
        <authorList>
            <person name="Nazina T.N."/>
            <person name="Sokolova D.S."/>
        </authorList>
    </citation>
    <scope>NUCLEOTIDE SEQUENCE [LARGE SCALE GENOMIC DNA]</scope>
    <source>
        <strain evidence="1 2">4-11</strain>
    </source>
</reference>
<sequence>MVWDADARQVVQEAVEGKINRFRASVRLNVSLRTVQRKMKEYRERGEECFEHGNKGKAPSNKVDLDAIIAFIEEHDLSGYNFTELARLLDEYQGISISSSCLSKIQAIGKYSTYMEAFHTIMKILPWLCQNLGMEIVS</sequence>
<name>A0A372MGU7_9SPIR</name>
<dbReference type="RefSeq" id="WP_117330210.1">
    <property type="nucleotide sequence ID" value="NZ_QUWK01000006.1"/>
</dbReference>
<dbReference type="EMBL" id="QUWK01000006">
    <property type="protein sequence ID" value="RFU94982.1"/>
    <property type="molecule type" value="Genomic_DNA"/>
</dbReference>
<dbReference type="OrthoDB" id="5655881at2"/>
<gene>
    <name evidence="1" type="ORF">DYP60_07100</name>
</gene>
<keyword evidence="2" id="KW-1185">Reference proteome</keyword>
<protein>
    <submittedName>
        <fullName evidence="1">Helix-turn-helix domain-containing protein</fullName>
    </submittedName>
</protein>
<dbReference type="AlphaFoldDB" id="A0A372MGU7"/>
<comment type="caution">
    <text evidence="1">The sequence shown here is derived from an EMBL/GenBank/DDBJ whole genome shotgun (WGS) entry which is preliminary data.</text>
</comment>
<evidence type="ECO:0000313" key="2">
    <source>
        <dbReference type="Proteomes" id="UP000264002"/>
    </source>
</evidence>
<dbReference type="Proteomes" id="UP000264002">
    <property type="component" value="Unassembled WGS sequence"/>
</dbReference>
<accession>A0A372MGU7</accession>
<organism evidence="1 2">
    <name type="scientific">Sphaerochaeta halotolerans</name>
    <dbReference type="NCBI Taxonomy" id="2293840"/>
    <lineage>
        <taxon>Bacteria</taxon>
        <taxon>Pseudomonadati</taxon>
        <taxon>Spirochaetota</taxon>
        <taxon>Spirochaetia</taxon>
        <taxon>Spirochaetales</taxon>
        <taxon>Sphaerochaetaceae</taxon>
        <taxon>Sphaerochaeta</taxon>
    </lineage>
</organism>